<evidence type="ECO:0000256" key="1">
    <source>
        <dbReference type="SAM" id="Coils"/>
    </source>
</evidence>
<keyword evidence="1" id="KW-0175">Coiled coil</keyword>
<dbReference type="AlphaFoldDB" id="A0A2S6ZNZ3"/>
<dbReference type="InterPro" id="IPR021104">
    <property type="entry name" value="KfrA_DNA-bd_N"/>
</dbReference>
<accession>A0A2S6ZNZ3</accession>
<organism evidence="3 4">
    <name type="scientific">Xanthomonas arboricola pv. guizotiae</name>
    <dbReference type="NCBI Taxonomy" id="487867"/>
    <lineage>
        <taxon>Bacteria</taxon>
        <taxon>Pseudomonadati</taxon>
        <taxon>Pseudomonadota</taxon>
        <taxon>Gammaproteobacteria</taxon>
        <taxon>Lysobacterales</taxon>
        <taxon>Lysobacteraceae</taxon>
        <taxon>Xanthomonas</taxon>
    </lineage>
</organism>
<evidence type="ECO:0000313" key="3">
    <source>
        <dbReference type="EMBL" id="PPT93957.1"/>
    </source>
</evidence>
<feature type="coiled-coil region" evidence="1">
    <location>
        <begin position="176"/>
        <end position="203"/>
    </location>
</feature>
<protein>
    <submittedName>
        <fullName evidence="3">KrfA</fullName>
    </submittedName>
</protein>
<reference evidence="3 4" key="1">
    <citation type="submission" date="2016-08" db="EMBL/GenBank/DDBJ databases">
        <title>Evolution of the type three secretion system and type three effector repertoires in Xanthomonas.</title>
        <authorList>
            <person name="Merda D."/>
            <person name="Briand M."/>
            <person name="Bosis E."/>
            <person name="Rousseau C."/>
            <person name="Portier P."/>
            <person name="Jacques M.-A."/>
            <person name="Fischer-Le Saux M."/>
        </authorList>
    </citation>
    <scope>NUCLEOTIDE SEQUENCE [LARGE SCALE GENOMIC DNA]</scope>
    <source>
        <strain evidence="3 4">CFBP 7409</strain>
    </source>
</reference>
<evidence type="ECO:0000259" key="2">
    <source>
        <dbReference type="Pfam" id="PF11740"/>
    </source>
</evidence>
<evidence type="ECO:0000313" key="4">
    <source>
        <dbReference type="Proteomes" id="UP000238049"/>
    </source>
</evidence>
<gene>
    <name evidence="3" type="ORF">XarbCFBP7409_20180</name>
</gene>
<proteinExistence type="predicted"/>
<comment type="caution">
    <text evidence="3">The sequence shown here is derived from an EMBL/GenBank/DDBJ whole genome shotgun (WGS) entry which is preliminary data.</text>
</comment>
<feature type="coiled-coil region" evidence="1">
    <location>
        <begin position="92"/>
        <end position="133"/>
    </location>
</feature>
<dbReference type="Proteomes" id="UP000238049">
    <property type="component" value="Unassembled WGS sequence"/>
</dbReference>
<name>A0A2S6ZNZ3_9XANT</name>
<feature type="domain" description="KfrA N-terminal DNA-binding" evidence="2">
    <location>
        <begin position="4"/>
        <end position="119"/>
    </location>
</feature>
<dbReference type="RefSeq" id="WP_104564590.1">
    <property type="nucleotide sequence ID" value="NZ_MDSK01000060.1"/>
</dbReference>
<dbReference type="Pfam" id="PF11740">
    <property type="entry name" value="KfrA_N"/>
    <property type="match status" value="1"/>
</dbReference>
<sequence>MAITKDQIWKIADQLDADGVKPTLSAVRKKLGSGSYTTIQDAMNEWKQRKLQKTQPVVEPPPPDVVEAVGVLAAEIWTVARTAAERALAGDREKLAEEFTALQEQVRESLEVADQLNEEAELLRQQVADGEAAKVERDQITAEHQAFKIRTAQEINRASEKAAAKDSEAIEARRSERIALEQAARLQGQVEALETQLAQLTAAIGSRVAGSKA</sequence>
<dbReference type="EMBL" id="MDSL01000071">
    <property type="protein sequence ID" value="PPT93957.1"/>
    <property type="molecule type" value="Genomic_DNA"/>
</dbReference>